<proteinExistence type="predicted"/>
<gene>
    <name evidence="2" type="primary">RALB</name>
</gene>
<accession>L8E7S5</accession>
<dbReference type="ChiTaRS" id="RALB">
    <property type="organism name" value="human"/>
</dbReference>
<dbReference type="OrthoDB" id="5976022at2759"/>
<dbReference type="AlphaFoldDB" id="L8E7S5"/>
<protein>
    <submittedName>
        <fullName evidence="2">Alternative protein RALB</fullName>
    </submittedName>
</protein>
<sequence>MCLSDQHHCTRRSSEPLAKCHTHSSQRRDELKLYSEIMKPEPVPDLLLPLIELLCNSKFKIRSRER</sequence>
<name>L8E7S5_HUMAN</name>
<reference evidence="2" key="1">
    <citation type="journal article" date="2013" name="PLoS ONE">
        <title>Direct detection of alternative open reading frames translation products in human significantly expands the proteome.</title>
        <authorList>
            <person name="Vanderperre B."/>
            <person name="Lucier J.-F."/>
            <person name="Motard J."/>
            <person name="Tremblay G."/>
            <person name="Vanderperre S."/>
            <person name="Wisztorski M."/>
            <person name="Salzet M."/>
            <person name="Boisvert F.-M."/>
            <person name="Roucou X."/>
        </authorList>
    </citation>
    <scope>NUCLEOTIDE SEQUENCE</scope>
</reference>
<feature type="region of interest" description="Disordered" evidence="1">
    <location>
        <begin position="1"/>
        <end position="23"/>
    </location>
</feature>
<feature type="compositionally biased region" description="Basic and acidic residues" evidence="1">
    <location>
        <begin position="1"/>
        <end position="14"/>
    </location>
</feature>
<evidence type="ECO:0000256" key="1">
    <source>
        <dbReference type="SAM" id="MobiDB-lite"/>
    </source>
</evidence>
<evidence type="ECO:0000313" key="2">
    <source>
        <dbReference type="EMBL" id="CCQ43194.1"/>
    </source>
</evidence>
<dbReference type="EMBL" id="HF583697">
    <property type="protein sequence ID" value="CCQ43194.1"/>
    <property type="molecule type" value="Genomic_DNA"/>
</dbReference>
<organism evidence="2">
    <name type="scientific">Homo sapiens</name>
    <name type="common">Human</name>
    <dbReference type="NCBI Taxonomy" id="9606"/>
    <lineage>
        <taxon>Eukaryota</taxon>
        <taxon>Metazoa</taxon>
        <taxon>Chordata</taxon>
        <taxon>Craniata</taxon>
        <taxon>Vertebrata</taxon>
        <taxon>Euteleostomi</taxon>
        <taxon>Mammalia</taxon>
        <taxon>Eutheria</taxon>
        <taxon>Euarchontoglires</taxon>
        <taxon>Primates</taxon>
        <taxon>Haplorrhini</taxon>
        <taxon>Catarrhini</taxon>
        <taxon>Hominidae</taxon>
        <taxon>Homo</taxon>
    </lineage>
</organism>